<dbReference type="STRING" id="1089305.SAMN05444148_0192"/>
<name>A0A1M5K1F8_9FLAO</name>
<dbReference type="AlphaFoldDB" id="A0A1M5K1F8"/>
<keyword evidence="1" id="KW-0732">Signal</keyword>
<dbReference type="Proteomes" id="UP000184522">
    <property type="component" value="Unassembled WGS sequence"/>
</dbReference>
<evidence type="ECO:0000256" key="1">
    <source>
        <dbReference type="SAM" id="SignalP"/>
    </source>
</evidence>
<sequence length="214" mass="24637">MRKLQVLAVALICFSSLTAQQSQEELVEIKAPSGLKMTTDYSSDNYELSDILDFEGIDYMKINFEGEELKGKAYKITVKEIWNGKVKSESVVVDSKNLGVPQFATLKKGELKMRILAKHVDNKLQMKFKFPRFSTNKEFKATKSKDYSLRNIADESNLDIQYNEPFYLLAYILPYEREDGSKSWCEVGTAGKDLENWGSKFGIKHYLLFEMTFE</sequence>
<evidence type="ECO:0000313" key="3">
    <source>
        <dbReference type="Proteomes" id="UP000184522"/>
    </source>
</evidence>
<reference evidence="3" key="1">
    <citation type="submission" date="2016-11" db="EMBL/GenBank/DDBJ databases">
        <authorList>
            <person name="Varghese N."/>
            <person name="Submissions S."/>
        </authorList>
    </citation>
    <scope>NUCLEOTIDE SEQUENCE [LARGE SCALE GENOMIC DNA]</scope>
    <source>
        <strain evidence="3">DSM 25330</strain>
    </source>
</reference>
<feature type="chain" id="PRO_5012477349" evidence="1">
    <location>
        <begin position="20"/>
        <end position="214"/>
    </location>
</feature>
<accession>A0A1M5K1F8</accession>
<organism evidence="2 3">
    <name type="scientific">Winogradskyella jejuensis</name>
    <dbReference type="NCBI Taxonomy" id="1089305"/>
    <lineage>
        <taxon>Bacteria</taxon>
        <taxon>Pseudomonadati</taxon>
        <taxon>Bacteroidota</taxon>
        <taxon>Flavobacteriia</taxon>
        <taxon>Flavobacteriales</taxon>
        <taxon>Flavobacteriaceae</taxon>
        <taxon>Winogradskyella</taxon>
    </lineage>
</organism>
<protein>
    <submittedName>
        <fullName evidence="2">Uncharacterized protein</fullName>
    </submittedName>
</protein>
<gene>
    <name evidence="2" type="ORF">SAMN05444148_0192</name>
</gene>
<feature type="signal peptide" evidence="1">
    <location>
        <begin position="1"/>
        <end position="19"/>
    </location>
</feature>
<dbReference type="OrthoDB" id="883791at2"/>
<dbReference type="EMBL" id="FQWS01000001">
    <property type="protein sequence ID" value="SHG46153.1"/>
    <property type="molecule type" value="Genomic_DNA"/>
</dbReference>
<dbReference type="RefSeq" id="WP_073081804.1">
    <property type="nucleotide sequence ID" value="NZ_FQWS01000001.1"/>
</dbReference>
<proteinExistence type="predicted"/>
<keyword evidence="3" id="KW-1185">Reference proteome</keyword>
<evidence type="ECO:0000313" key="2">
    <source>
        <dbReference type="EMBL" id="SHG46153.1"/>
    </source>
</evidence>